<organism evidence="2 3">
    <name type="scientific">Agrobacterium tumefaciens str. B6</name>
    <dbReference type="NCBI Taxonomy" id="1183423"/>
    <lineage>
        <taxon>Bacteria</taxon>
        <taxon>Pseudomonadati</taxon>
        <taxon>Pseudomonadota</taxon>
        <taxon>Alphaproteobacteria</taxon>
        <taxon>Hyphomicrobiales</taxon>
        <taxon>Rhizobiaceae</taxon>
        <taxon>Rhizobium/Agrobacterium group</taxon>
        <taxon>Agrobacterium</taxon>
        <taxon>Agrobacterium tumefaciens complex</taxon>
    </lineage>
</organism>
<name>A0A822V8V7_AGRTU</name>
<feature type="signal peptide" evidence="1">
    <location>
        <begin position="1"/>
        <end position="25"/>
    </location>
</feature>
<accession>A0A822V8V7</accession>
<sequence>MFVSTTMRLSTPAALNCAFMMPAAASMLVTRAGAFLSASVQSLTLMSSAKAMAGKSAPMATVAARERDLNMRCIPVETDYLIKLLNLQLYDISGTKAGRAELWLRNETADLRVSARHRAHFWVTSGARARHRGSNLRNIATSHRRP</sequence>
<comment type="caution">
    <text evidence="2">The sequence shown here is derived from an EMBL/GenBank/DDBJ whole genome shotgun (WGS) entry which is preliminary data.</text>
</comment>
<evidence type="ECO:0008006" key="4">
    <source>
        <dbReference type="Google" id="ProtNLM"/>
    </source>
</evidence>
<feature type="chain" id="PRO_5032493939" description="Secreted protein" evidence="1">
    <location>
        <begin position="26"/>
        <end position="146"/>
    </location>
</feature>
<protein>
    <recommendedName>
        <fullName evidence="4">Secreted protein</fullName>
    </recommendedName>
</protein>
<evidence type="ECO:0000256" key="1">
    <source>
        <dbReference type="SAM" id="SignalP"/>
    </source>
</evidence>
<reference evidence="2 3" key="1">
    <citation type="submission" date="2016-01" db="EMBL/GenBank/DDBJ databases">
        <authorList>
            <person name="Regsiter A."/>
            <person name="william w."/>
        </authorList>
    </citation>
    <scope>NUCLEOTIDE SEQUENCE [LARGE SCALE GENOMIC DNA]</scope>
    <source>
        <strain evidence="2 3">B6</strain>
    </source>
</reference>
<evidence type="ECO:0000313" key="3">
    <source>
        <dbReference type="Proteomes" id="UP000192074"/>
    </source>
</evidence>
<dbReference type="Proteomes" id="UP000192074">
    <property type="component" value="Unassembled WGS sequence"/>
</dbReference>
<dbReference type="AlphaFoldDB" id="A0A822V8V7"/>
<dbReference type="EMBL" id="FCNL01000034">
    <property type="protein sequence ID" value="CVI22214.1"/>
    <property type="molecule type" value="Genomic_DNA"/>
</dbReference>
<gene>
    <name evidence="2" type="ORF">AGR4A_Lc40332</name>
</gene>
<keyword evidence="1" id="KW-0732">Signal</keyword>
<evidence type="ECO:0000313" key="2">
    <source>
        <dbReference type="EMBL" id="CVI22214.1"/>
    </source>
</evidence>
<proteinExistence type="predicted"/>